<keyword evidence="1" id="KW-0812">Transmembrane</keyword>
<evidence type="ECO:0000313" key="3">
    <source>
        <dbReference type="Proteomes" id="UP000559282"/>
    </source>
</evidence>
<evidence type="ECO:0000313" key="2">
    <source>
        <dbReference type="EMBL" id="NWK08126.1"/>
    </source>
</evidence>
<keyword evidence="1" id="KW-0472">Membrane</keyword>
<proteinExistence type="predicted"/>
<keyword evidence="1" id="KW-1133">Transmembrane helix</keyword>
<protein>
    <submittedName>
        <fullName evidence="2">Uncharacterized protein</fullName>
    </submittedName>
</protein>
<accession>A0A7K4NYK6</accession>
<comment type="caution">
    <text evidence="2">The sequence shown here is derived from an EMBL/GenBank/DDBJ whole genome shotgun (WGS) entry which is preliminary data.</text>
</comment>
<dbReference type="AlphaFoldDB" id="A0A7K4NYK6"/>
<reference evidence="2 3" key="1">
    <citation type="journal article" date="2019" name="Environ. Microbiol.">
        <title>Genomics insights into ecotype formation of ammonia-oxidizing archaea in the deep ocean.</title>
        <authorList>
            <person name="Wang Y."/>
            <person name="Huang J.M."/>
            <person name="Cui G.J."/>
            <person name="Nunoura T."/>
            <person name="Takaki Y."/>
            <person name="Li W.L."/>
            <person name="Li J."/>
            <person name="Gao Z.M."/>
            <person name="Takai K."/>
            <person name="Zhang A.Q."/>
            <person name="Stepanauskas R."/>
        </authorList>
    </citation>
    <scope>NUCLEOTIDE SEQUENCE [LARGE SCALE GENOMIC DNA]</scope>
    <source>
        <strain evidence="2 3">T1C4</strain>
    </source>
</reference>
<feature type="transmembrane region" description="Helical" evidence="1">
    <location>
        <begin position="19"/>
        <end position="43"/>
    </location>
</feature>
<sequence length="75" mass="8588">MVCIGIFIMISSLQEAMIVFYQALILGAMFFGLGIVVCSVVILNNSIKKQTEFFIDRFDKKEEKEVNSEVYEKLD</sequence>
<evidence type="ECO:0000256" key="1">
    <source>
        <dbReference type="SAM" id="Phobius"/>
    </source>
</evidence>
<name>A0A7K4NYK6_9ARCH</name>
<dbReference type="Proteomes" id="UP000559282">
    <property type="component" value="Unassembled WGS sequence"/>
</dbReference>
<gene>
    <name evidence="2" type="ORF">HX847_06950</name>
</gene>
<dbReference type="EMBL" id="JACATF010000037">
    <property type="protein sequence ID" value="NWK08126.1"/>
    <property type="molecule type" value="Genomic_DNA"/>
</dbReference>
<organism evidence="2 3">
    <name type="scientific">Marine Group I thaumarchaeote</name>
    <dbReference type="NCBI Taxonomy" id="2511932"/>
    <lineage>
        <taxon>Archaea</taxon>
        <taxon>Nitrososphaerota</taxon>
        <taxon>Marine Group I</taxon>
    </lineage>
</organism>